<dbReference type="GO" id="GO:0003677">
    <property type="term" value="F:DNA binding"/>
    <property type="evidence" value="ECO:0007669"/>
    <property type="project" value="UniProtKB-KW"/>
</dbReference>
<dbReference type="InterPro" id="IPR058245">
    <property type="entry name" value="NreC/VraR/RcsB-like_REC"/>
</dbReference>
<dbReference type="PROSITE" id="PS50043">
    <property type="entry name" value="HTH_LUXR_2"/>
    <property type="match status" value="1"/>
</dbReference>
<dbReference type="Pfam" id="PF00196">
    <property type="entry name" value="GerE"/>
    <property type="match status" value="1"/>
</dbReference>
<dbReference type="PRINTS" id="PR00038">
    <property type="entry name" value="HTHLUXR"/>
</dbReference>
<dbReference type="Gene3D" id="3.40.50.2300">
    <property type="match status" value="1"/>
</dbReference>
<dbReference type="InterPro" id="IPR016032">
    <property type="entry name" value="Sig_transdc_resp-reg_C-effctor"/>
</dbReference>
<evidence type="ECO:0008006" key="8">
    <source>
        <dbReference type="Google" id="ProtNLM"/>
    </source>
</evidence>
<feature type="domain" description="HTH luxR-type" evidence="4">
    <location>
        <begin position="147"/>
        <end position="212"/>
    </location>
</feature>
<dbReference type="SMART" id="SM00448">
    <property type="entry name" value="REC"/>
    <property type="match status" value="1"/>
</dbReference>
<feature type="modified residue" description="4-aspartylphosphate" evidence="3">
    <location>
        <position position="53"/>
    </location>
</feature>
<name>A0A1F6UZF9_9PROT</name>
<organism evidence="6 7">
    <name type="scientific">Candidatus Muproteobacteria bacterium RBG_16_60_9</name>
    <dbReference type="NCBI Taxonomy" id="1817755"/>
    <lineage>
        <taxon>Bacteria</taxon>
        <taxon>Pseudomonadati</taxon>
        <taxon>Pseudomonadota</taxon>
        <taxon>Candidatus Muproteobacteria</taxon>
    </lineage>
</organism>
<dbReference type="PANTHER" id="PTHR45566">
    <property type="entry name" value="HTH-TYPE TRANSCRIPTIONAL REGULATOR YHJB-RELATED"/>
    <property type="match status" value="1"/>
</dbReference>
<dbReference type="SMART" id="SM00421">
    <property type="entry name" value="HTH_LUXR"/>
    <property type="match status" value="1"/>
</dbReference>
<dbReference type="SUPFAM" id="SSF46894">
    <property type="entry name" value="C-terminal effector domain of the bipartite response regulators"/>
    <property type="match status" value="1"/>
</dbReference>
<protein>
    <recommendedName>
        <fullName evidence="8">DNA-binding response regulator</fullName>
    </recommendedName>
</protein>
<dbReference type="InterPro" id="IPR001789">
    <property type="entry name" value="Sig_transdc_resp-reg_receiver"/>
</dbReference>
<keyword evidence="1 3" id="KW-0597">Phosphoprotein</keyword>
<gene>
    <name evidence="6" type="ORF">A2W18_11170</name>
</gene>
<accession>A0A1F6UZF9</accession>
<reference evidence="6 7" key="1">
    <citation type="journal article" date="2016" name="Nat. Commun.">
        <title>Thousands of microbial genomes shed light on interconnected biogeochemical processes in an aquifer system.</title>
        <authorList>
            <person name="Anantharaman K."/>
            <person name="Brown C.T."/>
            <person name="Hug L.A."/>
            <person name="Sharon I."/>
            <person name="Castelle C.J."/>
            <person name="Probst A.J."/>
            <person name="Thomas B.C."/>
            <person name="Singh A."/>
            <person name="Wilkins M.J."/>
            <person name="Karaoz U."/>
            <person name="Brodie E.L."/>
            <person name="Williams K.H."/>
            <person name="Hubbard S.S."/>
            <person name="Banfield J.F."/>
        </authorList>
    </citation>
    <scope>NUCLEOTIDE SEQUENCE [LARGE SCALE GENOMIC DNA]</scope>
</reference>
<dbReference type="InterPro" id="IPR000792">
    <property type="entry name" value="Tscrpt_reg_LuxR_C"/>
</dbReference>
<dbReference type="EMBL" id="MFSP01000169">
    <property type="protein sequence ID" value="OGI62762.1"/>
    <property type="molecule type" value="Genomic_DNA"/>
</dbReference>
<evidence type="ECO:0000259" key="5">
    <source>
        <dbReference type="PROSITE" id="PS50110"/>
    </source>
</evidence>
<evidence type="ECO:0000313" key="7">
    <source>
        <dbReference type="Proteomes" id="UP000179076"/>
    </source>
</evidence>
<evidence type="ECO:0000313" key="6">
    <source>
        <dbReference type="EMBL" id="OGI62762.1"/>
    </source>
</evidence>
<evidence type="ECO:0000256" key="3">
    <source>
        <dbReference type="PROSITE-ProRule" id="PRU00169"/>
    </source>
</evidence>
<evidence type="ECO:0000256" key="2">
    <source>
        <dbReference type="ARBA" id="ARBA00023125"/>
    </source>
</evidence>
<sequence length="217" mass="22815">MRILVVDDHPMMAEALALAMRTLERETEVETAGDLRSAITAAGDNTFDLCLLDLGLPDCSGIDALTRLRDAIPALPVVVVSGADDAANVLAALDKGAMGYIPKTSPRNVLLSAVRLVASGGIYVPTEALKREAEAPPVPTAATTSAKTAADLGMSSRQREVLELLLKGLPNKLIARKLDISENTTKIHVSSVLRALGVTSRTQALIAASRLGLRLEA</sequence>
<dbReference type="CDD" id="cd06170">
    <property type="entry name" value="LuxR_C_like"/>
    <property type="match status" value="1"/>
</dbReference>
<dbReference type="InterPro" id="IPR011006">
    <property type="entry name" value="CheY-like_superfamily"/>
</dbReference>
<dbReference type="PROSITE" id="PS50110">
    <property type="entry name" value="RESPONSE_REGULATORY"/>
    <property type="match status" value="1"/>
</dbReference>
<proteinExistence type="predicted"/>
<dbReference type="SUPFAM" id="SSF52172">
    <property type="entry name" value="CheY-like"/>
    <property type="match status" value="1"/>
</dbReference>
<keyword evidence="2" id="KW-0238">DNA-binding</keyword>
<feature type="domain" description="Response regulatory" evidence="5">
    <location>
        <begin position="2"/>
        <end position="118"/>
    </location>
</feature>
<dbReference type="Proteomes" id="UP000179076">
    <property type="component" value="Unassembled WGS sequence"/>
</dbReference>
<dbReference type="GO" id="GO:0000160">
    <property type="term" value="P:phosphorelay signal transduction system"/>
    <property type="evidence" value="ECO:0007669"/>
    <property type="project" value="InterPro"/>
</dbReference>
<evidence type="ECO:0000256" key="1">
    <source>
        <dbReference type="ARBA" id="ARBA00022553"/>
    </source>
</evidence>
<evidence type="ECO:0000259" key="4">
    <source>
        <dbReference type="PROSITE" id="PS50043"/>
    </source>
</evidence>
<comment type="caution">
    <text evidence="6">The sequence shown here is derived from an EMBL/GenBank/DDBJ whole genome shotgun (WGS) entry which is preliminary data.</text>
</comment>
<dbReference type="Pfam" id="PF00072">
    <property type="entry name" value="Response_reg"/>
    <property type="match status" value="1"/>
</dbReference>
<dbReference type="InterPro" id="IPR051015">
    <property type="entry name" value="EvgA-like"/>
</dbReference>
<dbReference type="PANTHER" id="PTHR45566:SF1">
    <property type="entry name" value="HTH-TYPE TRANSCRIPTIONAL REGULATOR YHJB-RELATED"/>
    <property type="match status" value="1"/>
</dbReference>
<dbReference type="AlphaFoldDB" id="A0A1F6UZF9"/>
<dbReference type="CDD" id="cd17535">
    <property type="entry name" value="REC_NarL-like"/>
    <property type="match status" value="1"/>
</dbReference>
<dbReference type="GO" id="GO:0006355">
    <property type="term" value="P:regulation of DNA-templated transcription"/>
    <property type="evidence" value="ECO:0007669"/>
    <property type="project" value="InterPro"/>
</dbReference>